<protein>
    <submittedName>
        <fullName evidence="1">Uncharacterized protein</fullName>
    </submittedName>
</protein>
<name>A0A420HTA9_9PEZI</name>
<dbReference type="Proteomes" id="UP000286134">
    <property type="component" value="Unassembled WGS sequence"/>
</dbReference>
<evidence type="ECO:0000313" key="2">
    <source>
        <dbReference type="Proteomes" id="UP000286134"/>
    </source>
</evidence>
<accession>A0A420HTA9</accession>
<evidence type="ECO:0000313" key="1">
    <source>
        <dbReference type="EMBL" id="RKF60675.1"/>
    </source>
</evidence>
<dbReference type="EMBL" id="MCFK01004878">
    <property type="protein sequence ID" value="RKF60675.1"/>
    <property type="molecule type" value="Genomic_DNA"/>
</dbReference>
<dbReference type="AlphaFoldDB" id="A0A420HTA9"/>
<organism evidence="1 2">
    <name type="scientific">Erysiphe neolycopersici</name>
    <dbReference type="NCBI Taxonomy" id="212602"/>
    <lineage>
        <taxon>Eukaryota</taxon>
        <taxon>Fungi</taxon>
        <taxon>Dikarya</taxon>
        <taxon>Ascomycota</taxon>
        <taxon>Pezizomycotina</taxon>
        <taxon>Leotiomycetes</taxon>
        <taxon>Erysiphales</taxon>
        <taxon>Erysiphaceae</taxon>
        <taxon>Erysiphe</taxon>
    </lineage>
</organism>
<gene>
    <name evidence="1" type="ORF">OnM2_048062</name>
</gene>
<comment type="caution">
    <text evidence="1">The sequence shown here is derived from an EMBL/GenBank/DDBJ whole genome shotgun (WGS) entry which is preliminary data.</text>
</comment>
<sequence length="315" mass="35905">MIPPKARPVENPCDVVISEILHLEFPDKQSFSAWLSSENKIEWCLRKPKKAPKKIEKHSEASATSNSKRGRPATIEWAEEYRCPFSGTPRIRSKGTAKRVASKPSRKVGCKASIKAQKMFCDSRIYVLFENCHSGHTPRSMETYCRPRLSPVVSRWLQKVVATGIDWTTFKQMTRPEGDKLGLLDRSRLDISEPIEISDILRITNQDFNNIRRKFFTQNPQLQTAGFRRDADTEQSSLRNQITKPSHINYEAAKESSNDREFAVLMEQIESIIPSISGISHITNAQLEDASALLAQATILKRSFEAHEDDSWSRE</sequence>
<dbReference type="STRING" id="212602.A0A420HTA9"/>
<keyword evidence="2" id="KW-1185">Reference proteome</keyword>
<proteinExistence type="predicted"/>
<reference evidence="1 2" key="1">
    <citation type="journal article" date="2018" name="BMC Genomics">
        <title>Comparative genome analyses reveal sequence features reflecting distinct modes of host-adaptation between dicot and monocot powdery mildew.</title>
        <authorList>
            <person name="Wu Y."/>
            <person name="Ma X."/>
            <person name="Pan Z."/>
            <person name="Kale S.D."/>
            <person name="Song Y."/>
            <person name="King H."/>
            <person name="Zhang Q."/>
            <person name="Presley C."/>
            <person name="Deng X."/>
            <person name="Wei C.I."/>
            <person name="Xiao S."/>
        </authorList>
    </citation>
    <scope>NUCLEOTIDE SEQUENCE [LARGE SCALE GENOMIC DNA]</scope>
    <source>
        <strain evidence="1">UMSG2</strain>
    </source>
</reference>
<dbReference type="OrthoDB" id="10558896at2759"/>